<dbReference type="AlphaFoldDB" id="A0A1B9VRA9"/>
<dbReference type="EMBL" id="JBAKUA010000010">
    <property type="protein sequence ID" value="MEH1546976.1"/>
    <property type="molecule type" value="Genomic_DNA"/>
</dbReference>
<evidence type="ECO:0000256" key="1">
    <source>
        <dbReference type="SAM" id="MobiDB-lite"/>
    </source>
</evidence>
<accession>A0A1B9VRA9</accession>
<evidence type="ECO:0000313" key="2">
    <source>
        <dbReference type="EMBL" id="MEH1546976.1"/>
    </source>
</evidence>
<organism evidence="3 4">
    <name type="scientific">Cutibacterium avidum</name>
    <dbReference type="NCBI Taxonomy" id="33010"/>
    <lineage>
        <taxon>Bacteria</taxon>
        <taxon>Bacillati</taxon>
        <taxon>Actinomycetota</taxon>
        <taxon>Actinomycetes</taxon>
        <taxon>Propionibacteriales</taxon>
        <taxon>Propionibacteriaceae</taxon>
        <taxon>Cutibacterium</taxon>
    </lineage>
</organism>
<dbReference type="Proteomes" id="UP000259211">
    <property type="component" value="Unassembled WGS sequence"/>
</dbReference>
<reference evidence="2" key="2">
    <citation type="submission" date="2024-02" db="EMBL/GenBank/DDBJ databases">
        <title>Bacterial skin colonization with Propionibacterium avidum as a risk factor for Periprosthetic Joint Infections - a single-center prospective study.</title>
        <authorList>
            <person name="Achermann Y."/>
        </authorList>
    </citation>
    <scope>NUCLEOTIDE SEQUENCE</scope>
    <source>
        <strain evidence="2">PAVI-2017310195</strain>
    </source>
</reference>
<evidence type="ECO:0000313" key="3">
    <source>
        <dbReference type="EMBL" id="RFT45868.1"/>
    </source>
</evidence>
<dbReference type="RefSeq" id="WP_016667084.1">
    <property type="nucleotide sequence ID" value="NZ_AP024308.1"/>
</dbReference>
<comment type="caution">
    <text evidence="3">The sequence shown here is derived from an EMBL/GenBank/DDBJ whole genome shotgun (WGS) entry which is preliminary data.</text>
</comment>
<proteinExistence type="predicted"/>
<sequence>MHQAVLANGQFILAEDFARQDPNWIATNRRQLTCPQCGQPAYFRARAKDGKAPCFGSRQHLEGCTAATEVTQELGQQGEEVPTVDNDGTEFELVLTGPFAPEDAGERVAVDPQADARAPRAHPHRGEADGGDGRVRHGQLRAFLRNLVRNPQYMQDRGRTMRVPERGIARTTDLIRDFNQVTEGDLDRHMLVWGAVETAKWRPTDDGGTLYLNAGNFGRNPFTIVIEGPAASRLHDADAWLDAAKHAQFNTAPVHAIAFGRVHPGTGRCPYAMTLTDLNSLAFLVGPEFEN</sequence>
<evidence type="ECO:0000313" key="4">
    <source>
        <dbReference type="Proteomes" id="UP000259211"/>
    </source>
</evidence>
<dbReference type="Proteomes" id="UP001309299">
    <property type="component" value="Unassembled WGS sequence"/>
</dbReference>
<reference evidence="3 4" key="1">
    <citation type="submission" date="2017-07" db="EMBL/GenBank/DDBJ databases">
        <authorList>
            <person name="Sun Z.S."/>
            <person name="Albrecht U."/>
            <person name="Echele G."/>
            <person name="Lee C.C."/>
        </authorList>
    </citation>
    <scope>NUCLEOTIDE SEQUENCE [LARGE SCALE GENOMIC DNA]</scope>
    <source>
        <strain evidence="3 4">P16-029</strain>
    </source>
</reference>
<protein>
    <submittedName>
        <fullName evidence="3">Uncharacterized protein</fullName>
    </submittedName>
</protein>
<name>A0A1B9VRA9_9ACTN</name>
<feature type="compositionally biased region" description="Basic and acidic residues" evidence="1">
    <location>
        <begin position="124"/>
        <end position="135"/>
    </location>
</feature>
<dbReference type="OrthoDB" id="9154076at2"/>
<dbReference type="EMBL" id="NOWI01000003">
    <property type="protein sequence ID" value="RFT45868.1"/>
    <property type="molecule type" value="Genomic_DNA"/>
</dbReference>
<gene>
    <name evidence="3" type="ORF">CHT91_03375</name>
    <name evidence="2" type="ORF">V7F78_08135</name>
</gene>
<feature type="region of interest" description="Disordered" evidence="1">
    <location>
        <begin position="111"/>
        <end position="135"/>
    </location>
</feature>